<feature type="transmembrane region" description="Helical" evidence="15">
    <location>
        <begin position="280"/>
        <end position="297"/>
    </location>
</feature>
<accession>A0A0K0F033</accession>
<evidence type="ECO:0000256" key="5">
    <source>
        <dbReference type="ARBA" id="ARBA00022692"/>
    </source>
</evidence>
<keyword evidence="9 15" id="KW-0472">Membrane</keyword>
<dbReference type="Proteomes" id="UP000035680">
    <property type="component" value="Unassembled WGS sequence"/>
</dbReference>
<protein>
    <submittedName>
        <fullName evidence="17">Uncharacterized protein</fullName>
    </submittedName>
</protein>
<organism evidence="16 17">
    <name type="scientific">Strongyloides venezuelensis</name>
    <name type="common">Threadworm</name>
    <dbReference type="NCBI Taxonomy" id="75913"/>
    <lineage>
        <taxon>Eukaryota</taxon>
        <taxon>Metazoa</taxon>
        <taxon>Ecdysozoa</taxon>
        <taxon>Nematoda</taxon>
        <taxon>Chromadorea</taxon>
        <taxon>Rhabditida</taxon>
        <taxon>Tylenchina</taxon>
        <taxon>Panagrolaimomorpha</taxon>
        <taxon>Strongyloidoidea</taxon>
        <taxon>Strongyloididae</taxon>
        <taxon>Strongyloides</taxon>
    </lineage>
</organism>
<dbReference type="PANTHER" id="PTHR11690:SF227">
    <property type="entry name" value="AMILORIDE-SENSITIVE SODIUM CHANNEL"/>
    <property type="match status" value="1"/>
</dbReference>
<dbReference type="WBParaSite" id="SVE_0214500.1">
    <property type="protein sequence ID" value="SVE_0214500.1"/>
    <property type="gene ID" value="SVE_0214500"/>
</dbReference>
<keyword evidence="6 15" id="KW-1133">Transmembrane helix</keyword>
<evidence type="ECO:0000256" key="13">
    <source>
        <dbReference type="RuleBase" id="RU000679"/>
    </source>
</evidence>
<dbReference type="GO" id="GO:0005886">
    <property type="term" value="C:plasma membrane"/>
    <property type="evidence" value="ECO:0007669"/>
    <property type="project" value="TreeGrafter"/>
</dbReference>
<dbReference type="Pfam" id="PF00858">
    <property type="entry name" value="ASC"/>
    <property type="match status" value="1"/>
</dbReference>
<evidence type="ECO:0000256" key="8">
    <source>
        <dbReference type="ARBA" id="ARBA00023065"/>
    </source>
</evidence>
<evidence type="ECO:0000256" key="14">
    <source>
        <dbReference type="SAM" id="MobiDB-lite"/>
    </source>
</evidence>
<keyword evidence="4 13" id="KW-0894">Sodium channel</keyword>
<reference evidence="17" key="2">
    <citation type="submission" date="2015-08" db="UniProtKB">
        <authorList>
            <consortium name="WormBaseParasite"/>
        </authorList>
    </citation>
    <scope>IDENTIFICATION</scope>
</reference>
<feature type="transmembrane region" description="Helical" evidence="15">
    <location>
        <begin position="710"/>
        <end position="732"/>
    </location>
</feature>
<dbReference type="AlphaFoldDB" id="A0A0K0F033"/>
<feature type="region of interest" description="Disordered" evidence="14">
    <location>
        <begin position="1"/>
        <end position="27"/>
    </location>
</feature>
<name>A0A0K0F033_STRVS</name>
<evidence type="ECO:0000256" key="4">
    <source>
        <dbReference type="ARBA" id="ARBA00022461"/>
    </source>
</evidence>
<evidence type="ECO:0000256" key="10">
    <source>
        <dbReference type="ARBA" id="ARBA00023180"/>
    </source>
</evidence>
<evidence type="ECO:0000256" key="9">
    <source>
        <dbReference type="ARBA" id="ARBA00023136"/>
    </source>
</evidence>
<dbReference type="Gene3D" id="1.10.287.770">
    <property type="entry name" value="YojJ-like"/>
    <property type="match status" value="1"/>
</dbReference>
<evidence type="ECO:0000313" key="17">
    <source>
        <dbReference type="WBParaSite" id="SVE_0214500.1"/>
    </source>
</evidence>
<feature type="compositionally biased region" description="Basic residues" evidence="14">
    <location>
        <begin position="1"/>
        <end position="15"/>
    </location>
</feature>
<sequence length="783" mass="90816">MSKRLHKKNYNKKHSTSSEDSPSITEEETPLLLQRIKLKFHPIKPTTSIIDNDDKNYLTYPKKVICYDDGTSKNVSILPSINQGPLLPSRDVCYTKSLSLPHSQQLISFEPSITSLNKPSLEGPSNDNTIQSGFCHHPQSLSLQTSNSLTLYIPNSKNGQVESNDNFNKKHHSRKVENNIKLENKSNHFNINKNFIPFQFGDSIRKVNSPANHITTTSPLIKGNNKLSISDPCLQTNSYYTELEGENMPSVRRKGPQFNIPEKDEEEVERSLDKCCDKRFRRYCFIFIIICLALLTVKDVVDLVLEYLENPKKADMNIMFNETMSLPNVTFCMSRDQAWSHFKPSPNDTDADWENIINKDLTNMTKKEQFLKNPWDQHTIMEAYDVIANLNSMERETNAHGAVRTINVFKNMKRFERKRKAVTKWLKVIQDRNVTFEELTQKVGTEVIRRSLQRFNRETKNESLIIKTQLRTSWISTMQLCFQPMYDEDNYHRILDQGNFFTMMLSHNADNLEGKDLECMSVDFHGRPSSAARFMQGKGRVKDGFIDELCHGQRHEVTVEIRARYVMLENDDEATACREAKDNEDNEFDCRSRCRMNFLKNICNCTPSTLSYLVKDKDELKKYPLCDYLSCPINQTFVQKGNFSHEECSNLCYRDCDQFRFEVDHEKKGRMVRPDLTLVELHWGSFEYLTLEQDWVWTVPTFIAALGGSIGMWLGLSILSLIQGSAFIYKMLHREVVRKKKSMVDMSNRDRNIALKLQALRDKENAAHGFTNNDERPTTLHNH</sequence>
<evidence type="ECO:0000256" key="1">
    <source>
        <dbReference type="ARBA" id="ARBA00004141"/>
    </source>
</evidence>
<keyword evidence="8 13" id="KW-0406">Ion transport</keyword>
<keyword evidence="16" id="KW-1185">Reference proteome</keyword>
<comment type="subcellular location">
    <subcellularLocation>
        <location evidence="1">Membrane</location>
        <topology evidence="1">Multi-pass membrane protein</topology>
    </subcellularLocation>
</comment>
<keyword evidence="10" id="KW-0325">Glycoprotein</keyword>
<keyword evidence="11 13" id="KW-0739">Sodium transport</keyword>
<comment type="similarity">
    <text evidence="2 13">Belongs to the amiloride-sensitive sodium channel (TC 1.A.6) family.</text>
</comment>
<reference evidence="16" key="1">
    <citation type="submission" date="2014-07" db="EMBL/GenBank/DDBJ databases">
        <authorList>
            <person name="Martin A.A"/>
            <person name="De Silva N."/>
        </authorList>
    </citation>
    <scope>NUCLEOTIDE SEQUENCE</scope>
</reference>
<proteinExistence type="inferred from homology"/>
<dbReference type="PANTHER" id="PTHR11690">
    <property type="entry name" value="AMILORIDE-SENSITIVE SODIUM CHANNEL-RELATED"/>
    <property type="match status" value="1"/>
</dbReference>
<evidence type="ECO:0000256" key="11">
    <source>
        <dbReference type="ARBA" id="ARBA00023201"/>
    </source>
</evidence>
<evidence type="ECO:0000256" key="7">
    <source>
        <dbReference type="ARBA" id="ARBA00023053"/>
    </source>
</evidence>
<dbReference type="GO" id="GO:0015280">
    <property type="term" value="F:ligand-gated sodium channel activity"/>
    <property type="evidence" value="ECO:0007669"/>
    <property type="project" value="TreeGrafter"/>
</dbReference>
<evidence type="ECO:0000256" key="2">
    <source>
        <dbReference type="ARBA" id="ARBA00007193"/>
    </source>
</evidence>
<evidence type="ECO:0000256" key="15">
    <source>
        <dbReference type="SAM" id="Phobius"/>
    </source>
</evidence>
<keyword evidence="5 13" id="KW-0812">Transmembrane</keyword>
<keyword evidence="12 13" id="KW-0407">Ion channel</keyword>
<dbReference type="InterPro" id="IPR001873">
    <property type="entry name" value="ENaC"/>
</dbReference>
<keyword evidence="7" id="KW-0915">Sodium</keyword>
<evidence type="ECO:0000256" key="12">
    <source>
        <dbReference type="ARBA" id="ARBA00023303"/>
    </source>
</evidence>
<evidence type="ECO:0000256" key="3">
    <source>
        <dbReference type="ARBA" id="ARBA00022448"/>
    </source>
</evidence>
<keyword evidence="3 13" id="KW-0813">Transport</keyword>
<evidence type="ECO:0000313" key="16">
    <source>
        <dbReference type="Proteomes" id="UP000035680"/>
    </source>
</evidence>
<evidence type="ECO:0000256" key="6">
    <source>
        <dbReference type="ARBA" id="ARBA00022989"/>
    </source>
</evidence>